<dbReference type="KEGG" id="hut:Huta_1635"/>
<dbReference type="OrthoDB" id="118020at2157"/>
<keyword evidence="4" id="KW-1185">Reference proteome</keyword>
<sequence>MDPKGFLLDEDRGVSPVIGVILMVAITVILAAVIATFVMNMGPTETTMPNAQWNFDEDSSGNVVIEHNGGGEVDPSNIQIKHDGGTTAGTASSAFGSTEITAGTKTSALSHGGNEVQIIWENPDSGETQIMASWEP</sequence>
<protein>
    <recommendedName>
        <fullName evidence="2">Archaeal Type IV pilin N-terminal domain-containing protein</fullName>
    </recommendedName>
</protein>
<feature type="transmembrane region" description="Helical" evidence="1">
    <location>
        <begin position="17"/>
        <end position="38"/>
    </location>
</feature>
<dbReference type="GeneID" id="8383914"/>
<feature type="domain" description="Archaeal Type IV pilin N-terminal" evidence="2">
    <location>
        <begin position="12"/>
        <end position="84"/>
    </location>
</feature>
<dbReference type="Proteomes" id="UP000002071">
    <property type="component" value="Chromosome"/>
</dbReference>
<accession>C7NQ65</accession>
<gene>
    <name evidence="3" type="ordered locus">Huta_1635</name>
</gene>
<keyword evidence="1" id="KW-0812">Transmembrane</keyword>
<dbReference type="STRING" id="519442.Huta_1635"/>
<keyword evidence="1" id="KW-1133">Transmembrane helix</keyword>
<dbReference type="AlphaFoldDB" id="C7NQ65"/>
<reference evidence="3 4" key="1">
    <citation type="journal article" date="2009" name="Stand. Genomic Sci.">
        <title>Complete genome sequence of Halorhabdus utahensis type strain (AX-2).</title>
        <authorList>
            <person name="Anderson I."/>
            <person name="Tindall B.J."/>
            <person name="Pomrenke H."/>
            <person name="Goker M."/>
            <person name="Lapidus A."/>
            <person name="Nolan M."/>
            <person name="Copeland A."/>
            <person name="Glavina Del Rio T."/>
            <person name="Chen F."/>
            <person name="Tice H."/>
            <person name="Cheng J.F."/>
            <person name="Lucas S."/>
            <person name="Chertkov O."/>
            <person name="Bruce D."/>
            <person name="Brettin T."/>
            <person name="Detter J.C."/>
            <person name="Han C."/>
            <person name="Goodwin L."/>
            <person name="Land M."/>
            <person name="Hauser L."/>
            <person name="Chang Y.J."/>
            <person name="Jeffries C.D."/>
            <person name="Pitluck S."/>
            <person name="Pati A."/>
            <person name="Mavromatis K."/>
            <person name="Ivanova N."/>
            <person name="Ovchinnikova G."/>
            <person name="Chen A."/>
            <person name="Palaniappan K."/>
            <person name="Chain P."/>
            <person name="Rohde M."/>
            <person name="Bristow J."/>
            <person name="Eisen J.A."/>
            <person name="Markowitz V."/>
            <person name="Hugenholtz P."/>
            <person name="Kyrpides N.C."/>
            <person name="Klenk H.P."/>
        </authorList>
    </citation>
    <scope>NUCLEOTIDE SEQUENCE [LARGE SCALE GENOMIC DNA]</scope>
    <source>
        <strain evidence="4">DSM 12940 / JCM 11049 / AX-2</strain>
    </source>
</reference>
<dbReference type="HOGENOM" id="CLU_116126_0_0_2"/>
<dbReference type="InterPro" id="IPR012859">
    <property type="entry name" value="Pilin_N_archaeal"/>
</dbReference>
<dbReference type="Pfam" id="PF07790">
    <property type="entry name" value="Pilin_N"/>
    <property type="match status" value="1"/>
</dbReference>
<evidence type="ECO:0000313" key="4">
    <source>
        <dbReference type="Proteomes" id="UP000002071"/>
    </source>
</evidence>
<dbReference type="RefSeq" id="WP_015789382.1">
    <property type="nucleotide sequence ID" value="NC_013158.1"/>
</dbReference>
<dbReference type="NCBIfam" id="TIGR02537">
    <property type="entry name" value="arch_flag_Nterm"/>
    <property type="match status" value="1"/>
</dbReference>
<dbReference type="eggNOG" id="arCOG02416">
    <property type="taxonomic scope" value="Archaea"/>
</dbReference>
<dbReference type="EMBL" id="CP001687">
    <property type="protein sequence ID" value="ACV11809.1"/>
    <property type="molecule type" value="Genomic_DNA"/>
</dbReference>
<name>C7NQ65_HALUD</name>
<evidence type="ECO:0000259" key="2">
    <source>
        <dbReference type="Pfam" id="PF07790"/>
    </source>
</evidence>
<evidence type="ECO:0000313" key="3">
    <source>
        <dbReference type="EMBL" id="ACV11809.1"/>
    </source>
</evidence>
<keyword evidence="1" id="KW-0472">Membrane</keyword>
<organism evidence="3 4">
    <name type="scientific">Halorhabdus utahensis (strain DSM 12940 / JCM 11049 / AX-2)</name>
    <dbReference type="NCBI Taxonomy" id="519442"/>
    <lineage>
        <taxon>Archaea</taxon>
        <taxon>Methanobacteriati</taxon>
        <taxon>Methanobacteriota</taxon>
        <taxon>Stenosarchaea group</taxon>
        <taxon>Halobacteria</taxon>
        <taxon>Halobacteriales</taxon>
        <taxon>Haloarculaceae</taxon>
        <taxon>Halorhabdus</taxon>
    </lineage>
</organism>
<evidence type="ECO:0000256" key="1">
    <source>
        <dbReference type="SAM" id="Phobius"/>
    </source>
</evidence>
<dbReference type="PANTHER" id="PTHR38138:SF1">
    <property type="entry name" value="ARCHAEAL TYPE IV PILIN N-TERMINAL DOMAIN-CONTAINING PROTEIN"/>
    <property type="match status" value="1"/>
</dbReference>
<dbReference type="InterPro" id="IPR013373">
    <property type="entry name" value="Flagellin/pilin_N_arc"/>
</dbReference>
<dbReference type="PANTHER" id="PTHR38138">
    <property type="entry name" value="VNG6441H"/>
    <property type="match status" value="1"/>
</dbReference>
<proteinExistence type="predicted"/>